<accession>A0A369BIJ0</accession>
<feature type="chain" id="PRO_5039224287" evidence="1">
    <location>
        <begin position="23"/>
        <end position="301"/>
    </location>
</feature>
<dbReference type="Gene3D" id="3.40.190.10">
    <property type="entry name" value="Periplasmic binding protein-like II"/>
    <property type="match status" value="1"/>
</dbReference>
<dbReference type="PROSITE" id="PS51257">
    <property type="entry name" value="PROKAR_LIPOPROTEIN"/>
    <property type="match status" value="1"/>
</dbReference>
<keyword evidence="4" id="KW-1185">Reference proteome</keyword>
<evidence type="ECO:0000256" key="1">
    <source>
        <dbReference type="SAM" id="SignalP"/>
    </source>
</evidence>
<dbReference type="SUPFAM" id="SSF53850">
    <property type="entry name" value="Periplasmic binding protein-like II"/>
    <property type="match status" value="1"/>
</dbReference>
<evidence type="ECO:0000313" key="4">
    <source>
        <dbReference type="Proteomes" id="UP000253034"/>
    </source>
</evidence>
<dbReference type="RefSeq" id="WP_114295941.1">
    <property type="nucleotide sequence ID" value="NZ_QPJT01000001.1"/>
</dbReference>
<organism evidence="3 4">
    <name type="scientific">Anaerobacterium chartisolvens</name>
    <dbReference type="NCBI Taxonomy" id="1297424"/>
    <lineage>
        <taxon>Bacteria</taxon>
        <taxon>Bacillati</taxon>
        <taxon>Bacillota</taxon>
        <taxon>Clostridia</taxon>
        <taxon>Eubacteriales</taxon>
        <taxon>Oscillospiraceae</taxon>
        <taxon>Anaerobacterium</taxon>
    </lineage>
</organism>
<dbReference type="InterPro" id="IPR007210">
    <property type="entry name" value="ABC_Gly_betaine_transp_sub-bd"/>
</dbReference>
<name>A0A369BIJ0_9FIRM</name>
<dbReference type="Proteomes" id="UP000253034">
    <property type="component" value="Unassembled WGS sequence"/>
</dbReference>
<dbReference type="Gene3D" id="3.40.190.120">
    <property type="entry name" value="Osmoprotection protein (prox), domain 2"/>
    <property type="match status" value="1"/>
</dbReference>
<comment type="caution">
    <text evidence="3">The sequence shown here is derived from an EMBL/GenBank/DDBJ whole genome shotgun (WGS) entry which is preliminary data.</text>
</comment>
<reference evidence="3 4" key="1">
    <citation type="submission" date="2018-07" db="EMBL/GenBank/DDBJ databases">
        <title>Genomic Encyclopedia of Type Strains, Phase IV (KMG-IV): sequencing the most valuable type-strain genomes for metagenomic binning, comparative biology and taxonomic classification.</title>
        <authorList>
            <person name="Goeker M."/>
        </authorList>
    </citation>
    <scope>NUCLEOTIDE SEQUENCE [LARGE SCALE GENOMIC DNA]</scope>
    <source>
        <strain evidence="3 4">DSM 27016</strain>
    </source>
</reference>
<proteinExistence type="predicted"/>
<keyword evidence="1" id="KW-0732">Signal</keyword>
<dbReference type="GO" id="GO:0043190">
    <property type="term" value="C:ATP-binding cassette (ABC) transporter complex"/>
    <property type="evidence" value="ECO:0007669"/>
    <property type="project" value="InterPro"/>
</dbReference>
<feature type="domain" description="ABC-type glycine betaine transport system substrate-binding" evidence="2">
    <location>
        <begin position="30"/>
        <end position="295"/>
    </location>
</feature>
<dbReference type="Pfam" id="PF04069">
    <property type="entry name" value="OpuAC"/>
    <property type="match status" value="1"/>
</dbReference>
<protein>
    <submittedName>
        <fullName evidence="3">Osmoprotectant transport system substrate-binding protein</fullName>
    </submittedName>
</protein>
<feature type="signal peptide" evidence="1">
    <location>
        <begin position="1"/>
        <end position="22"/>
    </location>
</feature>
<sequence>MRKILKIISVSLILAISLALLAGCGGSQEKKIVIGSKNFTENMVLGEIFAQVIQDKTDLKVEYKENLGGTMVCFEAIKKGDLDIYPEYTGTGLTAHLKMDVINDADRVYDIVQEEFNKQFKIKWLKPLGFNNTYAVAVKEDYAKENNITKVSELVPLAKDLTFGGEHEFFDRQDGYEGMIETYGLNFKSAPAKMDVALKYQAISQGKMDVTDAFATDGQLITYKLTILEDDKNFFPPYYAAPIVRNDTLEKYPELEEVLNSLAGKISDEEMQMMNYKVESEKKAIRDVARDFLTEKGLLSK</sequence>
<evidence type="ECO:0000313" key="3">
    <source>
        <dbReference type="EMBL" id="RCX20995.1"/>
    </source>
</evidence>
<dbReference type="OrthoDB" id="9801163at2"/>
<dbReference type="EMBL" id="QPJT01000001">
    <property type="protein sequence ID" value="RCX20995.1"/>
    <property type="molecule type" value="Genomic_DNA"/>
</dbReference>
<dbReference type="GO" id="GO:0022857">
    <property type="term" value="F:transmembrane transporter activity"/>
    <property type="evidence" value="ECO:0007669"/>
    <property type="project" value="InterPro"/>
</dbReference>
<dbReference type="CDD" id="cd13528">
    <property type="entry name" value="PBP2_osmoprotectants"/>
    <property type="match status" value="1"/>
</dbReference>
<evidence type="ECO:0000259" key="2">
    <source>
        <dbReference type="Pfam" id="PF04069"/>
    </source>
</evidence>
<gene>
    <name evidence="3" type="ORF">DFR58_101199</name>
</gene>
<dbReference type="AlphaFoldDB" id="A0A369BIJ0"/>